<protein>
    <submittedName>
        <fullName evidence="10">Uncharacterized protein</fullName>
    </submittedName>
</protein>
<dbReference type="Pfam" id="PF17064">
    <property type="entry name" value="QVR"/>
    <property type="match status" value="1"/>
</dbReference>
<accession>A0A1B6LAZ7</accession>
<dbReference type="EMBL" id="GEBQ01019104">
    <property type="protein sequence ID" value="JAT20873.1"/>
    <property type="molecule type" value="Transcribed_RNA"/>
</dbReference>
<dbReference type="AlphaFoldDB" id="A0A1B6LAZ7"/>
<keyword evidence="5" id="KW-1133">Transmembrane helix</keyword>
<evidence type="ECO:0000256" key="8">
    <source>
        <dbReference type="ARBA" id="ARBA00023288"/>
    </source>
</evidence>
<feature type="signal peptide" evidence="9">
    <location>
        <begin position="1"/>
        <end position="20"/>
    </location>
</feature>
<dbReference type="GO" id="GO:0098552">
    <property type="term" value="C:side of membrane"/>
    <property type="evidence" value="ECO:0007669"/>
    <property type="project" value="UniProtKB-KW"/>
</dbReference>
<evidence type="ECO:0000256" key="7">
    <source>
        <dbReference type="ARBA" id="ARBA00023180"/>
    </source>
</evidence>
<dbReference type="PANTHER" id="PTHR33562">
    <property type="entry name" value="ATILLA, ISOFORM B-RELATED-RELATED"/>
    <property type="match status" value="1"/>
</dbReference>
<sequence length="185" mass="19899">MCCRVIVLVVLFLCFHQGQCYMSVKHRKTEGGALKCYQCNSIDDPKCGDPIDRSVGLTECTPDFMKDVFPGYIPGADPLSGALGKLGFDANTDANAAFTCFKAIRQVGNQKEVYRGCSIPSTASKYSRSDSCAILKEDRGAITSCTTCDYDGCNKDFTPNTAPGIFSNAPLALLVVAVTSLLVHQ</sequence>
<keyword evidence="6" id="KW-0472">Membrane</keyword>
<keyword evidence="7" id="KW-0325">Glycoprotein</keyword>
<organism evidence="10">
    <name type="scientific">Graphocephala atropunctata</name>
    <dbReference type="NCBI Taxonomy" id="36148"/>
    <lineage>
        <taxon>Eukaryota</taxon>
        <taxon>Metazoa</taxon>
        <taxon>Ecdysozoa</taxon>
        <taxon>Arthropoda</taxon>
        <taxon>Hexapoda</taxon>
        <taxon>Insecta</taxon>
        <taxon>Pterygota</taxon>
        <taxon>Neoptera</taxon>
        <taxon>Paraneoptera</taxon>
        <taxon>Hemiptera</taxon>
        <taxon>Auchenorrhyncha</taxon>
        <taxon>Membracoidea</taxon>
        <taxon>Cicadellidae</taxon>
        <taxon>Cicadellinae</taxon>
        <taxon>Cicadellini</taxon>
        <taxon>Graphocephala</taxon>
    </lineage>
</organism>
<evidence type="ECO:0000256" key="1">
    <source>
        <dbReference type="ARBA" id="ARBA00004589"/>
    </source>
</evidence>
<reference evidence="10" key="1">
    <citation type="submission" date="2015-11" db="EMBL/GenBank/DDBJ databases">
        <title>De novo transcriptome assembly of four potential Pierce s Disease insect vectors from Arizona vineyards.</title>
        <authorList>
            <person name="Tassone E.E."/>
        </authorList>
    </citation>
    <scope>NUCLEOTIDE SEQUENCE</scope>
</reference>
<name>A0A1B6LAZ7_9HEMI</name>
<evidence type="ECO:0000256" key="6">
    <source>
        <dbReference type="ARBA" id="ARBA00023136"/>
    </source>
</evidence>
<feature type="chain" id="PRO_5008587254" evidence="9">
    <location>
        <begin position="21"/>
        <end position="185"/>
    </location>
</feature>
<evidence type="ECO:0000256" key="2">
    <source>
        <dbReference type="ARBA" id="ARBA00022622"/>
    </source>
</evidence>
<dbReference type="GO" id="GO:0030431">
    <property type="term" value="P:sleep"/>
    <property type="evidence" value="ECO:0007669"/>
    <property type="project" value="InterPro"/>
</dbReference>
<keyword evidence="4 9" id="KW-0732">Signal</keyword>
<dbReference type="InterPro" id="IPR031424">
    <property type="entry name" value="QVR-like"/>
</dbReference>
<comment type="subcellular location">
    <subcellularLocation>
        <location evidence="1">Membrane</location>
        <topology evidence="1">Lipid-anchor</topology>
        <topology evidence="1">GPI-anchor</topology>
    </subcellularLocation>
</comment>
<gene>
    <name evidence="10" type="ORF">g.43127</name>
</gene>
<proteinExistence type="predicted"/>
<keyword evidence="2" id="KW-0336">GPI-anchor</keyword>
<keyword evidence="3" id="KW-0812">Transmembrane</keyword>
<evidence type="ECO:0000256" key="5">
    <source>
        <dbReference type="ARBA" id="ARBA00022989"/>
    </source>
</evidence>
<keyword evidence="8" id="KW-0449">Lipoprotein</keyword>
<dbReference type="InterPro" id="IPR050975">
    <property type="entry name" value="Sleep_regulator"/>
</dbReference>
<evidence type="ECO:0000256" key="4">
    <source>
        <dbReference type="ARBA" id="ARBA00022729"/>
    </source>
</evidence>
<evidence type="ECO:0000313" key="10">
    <source>
        <dbReference type="EMBL" id="JAT20873.1"/>
    </source>
</evidence>
<evidence type="ECO:0000256" key="3">
    <source>
        <dbReference type="ARBA" id="ARBA00022692"/>
    </source>
</evidence>
<evidence type="ECO:0000256" key="9">
    <source>
        <dbReference type="SAM" id="SignalP"/>
    </source>
</evidence>
<dbReference type="GO" id="GO:0032222">
    <property type="term" value="P:regulation of synaptic transmission, cholinergic"/>
    <property type="evidence" value="ECO:0007669"/>
    <property type="project" value="InterPro"/>
</dbReference>